<proteinExistence type="predicted"/>
<evidence type="ECO:0000256" key="4">
    <source>
        <dbReference type="ARBA" id="ARBA00023136"/>
    </source>
</evidence>
<dbReference type="GO" id="GO:0055085">
    <property type="term" value="P:transmembrane transport"/>
    <property type="evidence" value="ECO:0007669"/>
    <property type="project" value="InterPro"/>
</dbReference>
<feature type="transmembrane region" description="Helical" evidence="6">
    <location>
        <begin position="12"/>
        <end position="33"/>
    </location>
</feature>
<evidence type="ECO:0000313" key="9">
    <source>
        <dbReference type="Proteomes" id="UP000256424"/>
    </source>
</evidence>
<dbReference type="Pfam" id="PF03544">
    <property type="entry name" value="TonB_C"/>
    <property type="match status" value="1"/>
</dbReference>
<dbReference type="RefSeq" id="WP_104762947.1">
    <property type="nucleotide sequence ID" value="NZ_FZPM01000012.1"/>
</dbReference>
<keyword evidence="2 6" id="KW-0812">Transmembrane</keyword>
<evidence type="ECO:0000313" key="8">
    <source>
        <dbReference type="EMBL" id="RDU73333.1"/>
    </source>
</evidence>
<comment type="caution">
    <text evidence="8">The sequence shown here is derived from an EMBL/GenBank/DDBJ whole genome shotgun (WGS) entry which is preliminary data.</text>
</comment>
<dbReference type="InterPro" id="IPR006260">
    <property type="entry name" value="TonB/TolA_C"/>
</dbReference>
<evidence type="ECO:0000256" key="1">
    <source>
        <dbReference type="ARBA" id="ARBA00004167"/>
    </source>
</evidence>
<dbReference type="InterPro" id="IPR037682">
    <property type="entry name" value="TonB_C"/>
</dbReference>
<dbReference type="GO" id="GO:0016020">
    <property type="term" value="C:membrane"/>
    <property type="evidence" value="ECO:0007669"/>
    <property type="project" value="UniProtKB-SubCell"/>
</dbReference>
<keyword evidence="3 6" id="KW-1133">Transmembrane helix</keyword>
<feature type="domain" description="TonB C-terminal" evidence="7">
    <location>
        <begin position="192"/>
        <end position="279"/>
    </location>
</feature>
<feature type="region of interest" description="Disordered" evidence="5">
    <location>
        <begin position="61"/>
        <end position="104"/>
    </location>
</feature>
<evidence type="ECO:0000259" key="7">
    <source>
        <dbReference type="PROSITE" id="PS52015"/>
    </source>
</evidence>
<protein>
    <submittedName>
        <fullName evidence="8">TonB family protein</fullName>
    </submittedName>
</protein>
<dbReference type="EMBL" id="NXLW01000002">
    <property type="protein sequence ID" value="RDU73333.1"/>
    <property type="molecule type" value="Genomic_DNA"/>
</dbReference>
<gene>
    <name evidence="8" type="ORF">CQA66_01300</name>
</gene>
<evidence type="ECO:0000256" key="3">
    <source>
        <dbReference type="ARBA" id="ARBA00022989"/>
    </source>
</evidence>
<dbReference type="AlphaFoldDB" id="A0A3D8J761"/>
<evidence type="ECO:0000256" key="2">
    <source>
        <dbReference type="ARBA" id="ARBA00022692"/>
    </source>
</evidence>
<keyword evidence="4 6" id="KW-0472">Membrane</keyword>
<dbReference type="SUPFAM" id="SSF74653">
    <property type="entry name" value="TolA/TonB C-terminal domain"/>
    <property type="match status" value="1"/>
</dbReference>
<dbReference type="Proteomes" id="UP000256424">
    <property type="component" value="Unassembled WGS sequence"/>
</dbReference>
<dbReference type="PROSITE" id="PS52015">
    <property type="entry name" value="TONB_CTD"/>
    <property type="match status" value="1"/>
</dbReference>
<dbReference type="NCBIfam" id="TIGR01352">
    <property type="entry name" value="tonB_Cterm"/>
    <property type="match status" value="1"/>
</dbReference>
<reference evidence="8 9" key="1">
    <citation type="submission" date="2018-04" db="EMBL/GenBank/DDBJ databases">
        <title>Novel Campyloabacter and Helicobacter Species and Strains.</title>
        <authorList>
            <person name="Mannion A.J."/>
            <person name="Shen Z."/>
            <person name="Fox J.G."/>
        </authorList>
    </citation>
    <scope>NUCLEOTIDE SEQUENCE [LARGE SCALE GENOMIC DNA]</scope>
    <source>
        <strain evidence="8 9">MIT 97-5075</strain>
    </source>
</reference>
<sequence length="279" mass="32095">MTRQYKVYKDRFLLSLGLSILAHGIIILCYILLPKPDKHISLQPISLGILQNNVLQKLQNSTQQIPQHATQTKKLPTTQVPSKIDTQPKSNQRTTQPQTTISPQLQEQTINRQAEQTPDLNIDLESLNLPQEKFNPLIVTKPSLTQSIQEKEENVKLEKLPSQALEELQRLYGNNIYRMSKEQKDYLAESYFINFAVFQQTADRMGYPKLAAYLKQQGEGIIEFTLYPDGHIEDIRIIVSTKYEVLDESMRQVVELSAKNLKRPPIPIQVRLGGKYQIR</sequence>
<dbReference type="OrthoDB" id="5349195at2"/>
<evidence type="ECO:0000256" key="6">
    <source>
        <dbReference type="SAM" id="Phobius"/>
    </source>
</evidence>
<accession>A0A3D8J761</accession>
<dbReference type="Gene3D" id="3.30.1150.10">
    <property type="match status" value="1"/>
</dbReference>
<comment type="subcellular location">
    <subcellularLocation>
        <location evidence="1">Membrane</location>
        <topology evidence="1">Single-pass membrane protein</topology>
    </subcellularLocation>
</comment>
<name>A0A3D8J761_9HELI</name>
<keyword evidence="9" id="KW-1185">Reference proteome</keyword>
<evidence type="ECO:0000256" key="5">
    <source>
        <dbReference type="SAM" id="MobiDB-lite"/>
    </source>
</evidence>
<organism evidence="8 9">
    <name type="scientific">Helicobacter aurati</name>
    <dbReference type="NCBI Taxonomy" id="137778"/>
    <lineage>
        <taxon>Bacteria</taxon>
        <taxon>Pseudomonadati</taxon>
        <taxon>Campylobacterota</taxon>
        <taxon>Epsilonproteobacteria</taxon>
        <taxon>Campylobacterales</taxon>
        <taxon>Helicobacteraceae</taxon>
        <taxon>Helicobacter</taxon>
    </lineage>
</organism>